<evidence type="ECO:0000256" key="4">
    <source>
        <dbReference type="ARBA" id="ARBA00022729"/>
    </source>
</evidence>
<feature type="domain" description="LRRCT" evidence="11">
    <location>
        <begin position="86"/>
        <end position="137"/>
    </location>
</feature>
<keyword evidence="6 9" id="KW-1133">Transmembrane helix</keyword>
<evidence type="ECO:0000256" key="5">
    <source>
        <dbReference type="ARBA" id="ARBA00022889"/>
    </source>
</evidence>
<feature type="transmembrane region" description="Helical" evidence="9">
    <location>
        <begin position="145"/>
        <end position="166"/>
    </location>
</feature>
<dbReference type="AlphaFoldDB" id="A0AAV6H6W9"/>
<evidence type="ECO:0000256" key="10">
    <source>
        <dbReference type="SAM" id="SignalP"/>
    </source>
</evidence>
<evidence type="ECO:0000313" key="12">
    <source>
        <dbReference type="EMBL" id="KAG5281761.1"/>
    </source>
</evidence>
<evidence type="ECO:0000256" key="8">
    <source>
        <dbReference type="ARBA" id="ARBA00023157"/>
    </source>
</evidence>
<dbReference type="SMART" id="SM00082">
    <property type="entry name" value="LRRCT"/>
    <property type="match status" value="1"/>
</dbReference>
<reference evidence="12" key="1">
    <citation type="submission" date="2020-10" db="EMBL/GenBank/DDBJ databases">
        <title>Chromosome-scale genome assembly of the Allis shad, Alosa alosa.</title>
        <authorList>
            <person name="Margot Z."/>
            <person name="Christophe K."/>
            <person name="Cabau C."/>
            <person name="Louis A."/>
            <person name="Berthelot C."/>
            <person name="Parey E."/>
            <person name="Roest Crollius H."/>
            <person name="Montfort J."/>
            <person name="Robinson-Rechavi M."/>
            <person name="Bucao C."/>
            <person name="Bouchez O."/>
            <person name="Gislard M."/>
            <person name="Lluch J."/>
            <person name="Milhes M."/>
            <person name="Lampietro C."/>
            <person name="Lopez Roques C."/>
            <person name="Donnadieu C."/>
            <person name="Braasch I."/>
            <person name="Desvignes T."/>
            <person name="Postlethwait J."/>
            <person name="Bobe J."/>
            <person name="Guiguen Y."/>
        </authorList>
    </citation>
    <scope>NUCLEOTIDE SEQUENCE</scope>
    <source>
        <strain evidence="12">M-15738</strain>
        <tissue evidence="12">Blood</tissue>
    </source>
</reference>
<dbReference type="Proteomes" id="UP000823561">
    <property type="component" value="Chromosome 4"/>
</dbReference>
<keyword evidence="5" id="KW-0130">Cell adhesion</keyword>
<keyword evidence="13" id="KW-1185">Reference proteome</keyword>
<dbReference type="InterPro" id="IPR052313">
    <property type="entry name" value="GPIb-IX-V_Complex"/>
</dbReference>
<evidence type="ECO:0000313" key="13">
    <source>
        <dbReference type="Proteomes" id="UP000823561"/>
    </source>
</evidence>
<keyword evidence="2" id="KW-0433">Leucine-rich repeat</keyword>
<evidence type="ECO:0000256" key="3">
    <source>
        <dbReference type="ARBA" id="ARBA00022692"/>
    </source>
</evidence>
<dbReference type="InterPro" id="IPR032675">
    <property type="entry name" value="LRR_dom_sf"/>
</dbReference>
<organism evidence="12 13">
    <name type="scientific">Alosa alosa</name>
    <name type="common">allis shad</name>
    <dbReference type="NCBI Taxonomy" id="278164"/>
    <lineage>
        <taxon>Eukaryota</taxon>
        <taxon>Metazoa</taxon>
        <taxon>Chordata</taxon>
        <taxon>Craniata</taxon>
        <taxon>Vertebrata</taxon>
        <taxon>Euteleostomi</taxon>
        <taxon>Actinopterygii</taxon>
        <taxon>Neopterygii</taxon>
        <taxon>Teleostei</taxon>
        <taxon>Clupei</taxon>
        <taxon>Clupeiformes</taxon>
        <taxon>Clupeoidei</taxon>
        <taxon>Clupeidae</taxon>
        <taxon>Alosa</taxon>
    </lineage>
</organism>
<evidence type="ECO:0000256" key="6">
    <source>
        <dbReference type="ARBA" id="ARBA00022989"/>
    </source>
</evidence>
<sequence length="245" mass="27512">MLSGVGIVLLVLLELSSPRAVSSLCQCSALQTKQLKVNCSSQKLKKIPHVPANTEELHLQNNLLTGVPVGYFDTLQNLRMVYLSGNRFHCDCRIQYLHTWLLRNRALVQTMPICASPDAHANKAITELVDSDFSSCSPDHSCPGGLYDIILGFMLCALIVLLFWSIKLAKDLTYILGIYEKHAGFEAELLRSRKPKHRMRTQRVDGASSSAYMVDELEQPLFNMEILPQIVDALHKKHNIKIKVV</sequence>
<feature type="chain" id="PRO_5043876718" description="LRRCT domain-containing protein" evidence="10">
    <location>
        <begin position="24"/>
        <end position="245"/>
    </location>
</feature>
<feature type="signal peptide" evidence="10">
    <location>
        <begin position="1"/>
        <end position="23"/>
    </location>
</feature>
<dbReference type="PANTHER" id="PTHR22650:SF6">
    <property type="entry name" value="PLATELET GLYCOPROTEIN IX"/>
    <property type="match status" value="1"/>
</dbReference>
<protein>
    <recommendedName>
        <fullName evidence="11">LRRCT domain-containing protein</fullName>
    </recommendedName>
</protein>
<dbReference type="Gene3D" id="3.80.10.10">
    <property type="entry name" value="Ribonuclease Inhibitor"/>
    <property type="match status" value="1"/>
</dbReference>
<dbReference type="PANTHER" id="PTHR22650">
    <property type="entry name" value="GLYCOPROTEIN IB BETA"/>
    <property type="match status" value="1"/>
</dbReference>
<evidence type="ECO:0000256" key="2">
    <source>
        <dbReference type="ARBA" id="ARBA00022614"/>
    </source>
</evidence>
<comment type="subcellular location">
    <subcellularLocation>
        <location evidence="1">Membrane</location>
        <topology evidence="1">Single-pass membrane protein</topology>
    </subcellularLocation>
</comment>
<keyword evidence="8" id="KW-1015">Disulfide bond</keyword>
<keyword evidence="3 9" id="KW-0812">Transmembrane</keyword>
<dbReference type="InterPro" id="IPR000483">
    <property type="entry name" value="Cys-rich_flank_reg_C"/>
</dbReference>
<evidence type="ECO:0000256" key="7">
    <source>
        <dbReference type="ARBA" id="ARBA00023136"/>
    </source>
</evidence>
<name>A0AAV6H6W9_9TELE</name>
<evidence type="ECO:0000256" key="9">
    <source>
        <dbReference type="SAM" id="Phobius"/>
    </source>
</evidence>
<proteinExistence type="predicted"/>
<evidence type="ECO:0000256" key="1">
    <source>
        <dbReference type="ARBA" id="ARBA00004167"/>
    </source>
</evidence>
<evidence type="ECO:0000259" key="11">
    <source>
        <dbReference type="SMART" id="SM00082"/>
    </source>
</evidence>
<keyword evidence="4 10" id="KW-0732">Signal</keyword>
<gene>
    <name evidence="12" type="ORF">AALO_G00048510</name>
</gene>
<dbReference type="SUPFAM" id="SSF52058">
    <property type="entry name" value="L domain-like"/>
    <property type="match status" value="1"/>
</dbReference>
<accession>A0AAV6H6W9</accession>
<comment type="caution">
    <text evidence="12">The sequence shown here is derived from an EMBL/GenBank/DDBJ whole genome shotgun (WGS) entry which is preliminary data.</text>
</comment>
<keyword evidence="7 9" id="KW-0472">Membrane</keyword>
<dbReference type="EMBL" id="JADWDJ010000004">
    <property type="protein sequence ID" value="KAG5281761.1"/>
    <property type="molecule type" value="Genomic_DNA"/>
</dbReference>